<dbReference type="InterPro" id="IPR002618">
    <property type="entry name" value="UDPGP_fam"/>
</dbReference>
<dbReference type="FunFam" id="2.160.10.30:FF:000001">
    <property type="entry name" value="UDP-sugar pyrophosphorylase"/>
    <property type="match status" value="1"/>
</dbReference>
<dbReference type="EMBL" id="JABMIG020000004">
    <property type="protein sequence ID" value="KAL3805063.1"/>
    <property type="molecule type" value="Genomic_DNA"/>
</dbReference>
<dbReference type="InterPro" id="IPR039741">
    <property type="entry name" value="UDP-sugar_pyrophosphorylase"/>
</dbReference>
<evidence type="ECO:0000259" key="13">
    <source>
        <dbReference type="PROSITE" id="PS50103"/>
    </source>
</evidence>
<keyword evidence="4" id="KW-0548">Nucleotidyltransferase</keyword>
<evidence type="ECO:0000256" key="11">
    <source>
        <dbReference type="PROSITE-ProRule" id="PRU00723"/>
    </source>
</evidence>
<proteinExistence type="inferred from homology"/>
<dbReference type="InterPro" id="IPR000571">
    <property type="entry name" value="Znf_CCCH"/>
</dbReference>
<evidence type="ECO:0000256" key="4">
    <source>
        <dbReference type="ARBA" id="ARBA00022695"/>
    </source>
</evidence>
<dbReference type="GO" id="GO:0008270">
    <property type="term" value="F:zinc ion binding"/>
    <property type="evidence" value="ECO:0007669"/>
    <property type="project" value="UniProtKB-KW"/>
</dbReference>
<dbReference type="AlphaFoldDB" id="A0ABD3QXU0"/>
<organism evidence="14 15">
    <name type="scientific">Cyclotella cryptica</name>
    <dbReference type="NCBI Taxonomy" id="29204"/>
    <lineage>
        <taxon>Eukaryota</taxon>
        <taxon>Sar</taxon>
        <taxon>Stramenopiles</taxon>
        <taxon>Ochrophyta</taxon>
        <taxon>Bacillariophyta</taxon>
        <taxon>Coscinodiscophyceae</taxon>
        <taxon>Thalassiosirophycidae</taxon>
        <taxon>Stephanodiscales</taxon>
        <taxon>Stephanodiscaceae</taxon>
        <taxon>Cyclotella</taxon>
    </lineage>
</organism>
<keyword evidence="6 11" id="KW-0863">Zinc-finger</keyword>
<feature type="domain" description="C3H1-type" evidence="13">
    <location>
        <begin position="29"/>
        <end position="56"/>
    </location>
</feature>
<comment type="catalytic activity">
    <reaction evidence="10">
        <text>a monosaccharide 1-phosphate + UTP + H(+) = a UDP-monosaccharide + diphosphate</text>
        <dbReference type="Rhea" id="RHEA:13205"/>
        <dbReference type="ChEBI" id="CHEBI:15378"/>
        <dbReference type="ChEBI" id="CHEBI:33019"/>
        <dbReference type="ChEBI" id="CHEBI:46398"/>
        <dbReference type="ChEBI" id="CHEBI:140358"/>
        <dbReference type="ChEBI" id="CHEBI:140359"/>
        <dbReference type="EC" id="2.7.7.64"/>
    </reaction>
</comment>
<dbReference type="InterPro" id="IPR029044">
    <property type="entry name" value="Nucleotide-diphossugar_trans"/>
</dbReference>
<dbReference type="Proteomes" id="UP001516023">
    <property type="component" value="Unassembled WGS sequence"/>
</dbReference>
<evidence type="ECO:0000256" key="12">
    <source>
        <dbReference type="SAM" id="MobiDB-lite"/>
    </source>
</evidence>
<evidence type="ECO:0000256" key="7">
    <source>
        <dbReference type="ARBA" id="ARBA00022833"/>
    </source>
</evidence>
<sequence>MAKKNNNSNRKRNNKKGGSKPRTDPSNTPKERPVCKFLREGRCIRGDECTFLHSPDAAAEGARAQAIKSGKSNEEAEIAASVAFEVAKRKMELKEEAKANAGAVQETNGASKEDVGAGTTKDTKDTEGHDLKETLQTEDMVLSPEASLNPVLSSAVEETNDGSKEEVGAFPGTDTIDTEVHGVKETVQAEETQQNSEASLPRDLSSTISCAVDEANDMSERRAEVRTVPETDTNETTDGHGANETLQSEEAVQTSEASLPPGNSVALTYVVDETNDGDKEAEGMVPEPYSKETDGNDTNEALQTDEIPHPPEASLPPGLFSSLSLFTPSQQEMARRLCEGPRNQRHLFENWSADPSCDEKKQQLMSKLESVDQSYPDGGLFGYLENARNLLEKSRRGENPLEGWVPSVPIGETFEEGTNEFLSTEELGLKEVGKCGFVLVAGGLGERLGYGDIKASSVIGLPTELATGTSYIQFYIETILAFQSRYAEPGHKLPLCIMTSGDTNDKTVDLLSKNNYFGMSKHQITIVQQGKGVPALFDNDAHIALDPDDVYDIQMKPHGHGDIHALFHSHGVAKSWLASGTKWTVFFQDTNGLAFHTLALSLGVSSKLGLIMNSITCPRKAKQAIGAITKLTKGDRQRTINVEYNQLDPLLRASGSDGDVNDETGFSPFPGNINQLLFRMDAYVEVLERTKGVMPEFVNPKYRDADKMVFKKPTRLECMMQDFPVVLEGSEAEKVGFTSLASEMCFSPVKNATSDGVALQSSGTHPGVAATGEADQSGATRRLLRSIGCDIAEGEKVKFSGIEVVSGPDCVFKPSFAACSIEYKKKFPNPSAIKVSGRSSLVLIGEGLIVESLDLDGALIIECEEGATGVIRNLSVQNKGWIKVSDEESSNEIIKMRGYHINKLETRKIVFKKDGSIEGDYSPEARDEDAVGEKSLAIAPTEEQDRDIVAPASVEVKEDQPQSKCVDQDSAPVPLPILTEQTKVIETNPPVAESEQVSDLSKPASSEAKEKDSLCGGACIIM</sequence>
<dbReference type="Pfam" id="PF00642">
    <property type="entry name" value="zf-CCCH"/>
    <property type="match status" value="1"/>
</dbReference>
<feature type="compositionally biased region" description="Basic and acidic residues" evidence="12">
    <location>
        <begin position="218"/>
        <end position="229"/>
    </location>
</feature>
<dbReference type="PANTHER" id="PTHR11952">
    <property type="entry name" value="UDP- GLUCOSE PYROPHOSPHORYLASE"/>
    <property type="match status" value="1"/>
</dbReference>
<dbReference type="Gene3D" id="4.10.1000.10">
    <property type="entry name" value="Zinc finger, CCCH-type"/>
    <property type="match status" value="1"/>
</dbReference>
<dbReference type="SMART" id="SM00356">
    <property type="entry name" value="ZnF_C3H1"/>
    <property type="match status" value="1"/>
</dbReference>
<dbReference type="GO" id="GO:0051748">
    <property type="term" value="F:UTP-monosaccharide-1-phosphate uridylyltransferase activity"/>
    <property type="evidence" value="ECO:0007669"/>
    <property type="project" value="UniProtKB-EC"/>
</dbReference>
<evidence type="ECO:0000256" key="1">
    <source>
        <dbReference type="ARBA" id="ARBA00001936"/>
    </source>
</evidence>
<feature type="compositionally biased region" description="Polar residues" evidence="12">
    <location>
        <begin position="244"/>
        <end position="257"/>
    </location>
</feature>
<feature type="region of interest" description="Disordered" evidence="12">
    <location>
        <begin position="95"/>
        <end position="323"/>
    </location>
</feature>
<evidence type="ECO:0000256" key="6">
    <source>
        <dbReference type="ARBA" id="ARBA00022771"/>
    </source>
</evidence>
<feature type="region of interest" description="Disordered" evidence="12">
    <location>
        <begin position="52"/>
        <end position="75"/>
    </location>
</feature>
<evidence type="ECO:0000313" key="14">
    <source>
        <dbReference type="EMBL" id="KAL3805063.1"/>
    </source>
</evidence>
<keyword evidence="5 11" id="KW-0479">Metal-binding</keyword>
<protein>
    <recommendedName>
        <fullName evidence="9">UTP-monosaccharide-1-phosphate uridylyltransferase</fullName>
        <ecNumber evidence="9">2.7.7.64</ecNumber>
    </recommendedName>
</protein>
<feature type="zinc finger region" description="C3H1-type" evidence="11">
    <location>
        <begin position="29"/>
        <end position="56"/>
    </location>
</feature>
<name>A0ABD3QXU0_9STRA</name>
<gene>
    <name evidence="14" type="ORF">HJC23_003291</name>
</gene>
<evidence type="ECO:0000256" key="8">
    <source>
        <dbReference type="ARBA" id="ARBA00038047"/>
    </source>
</evidence>
<dbReference type="PROSITE" id="PS50103">
    <property type="entry name" value="ZF_C3H1"/>
    <property type="match status" value="1"/>
</dbReference>
<dbReference type="Pfam" id="PF01704">
    <property type="entry name" value="UDPGP"/>
    <property type="match status" value="1"/>
</dbReference>
<feature type="region of interest" description="Disordered" evidence="12">
    <location>
        <begin position="1"/>
        <end position="36"/>
    </location>
</feature>
<accession>A0ABD3QXU0</accession>
<keyword evidence="15" id="KW-1185">Reference proteome</keyword>
<comment type="cofactor">
    <cofactor evidence="2">
        <name>Mg(2+)</name>
        <dbReference type="ChEBI" id="CHEBI:18420"/>
    </cofactor>
</comment>
<feature type="compositionally biased region" description="Basic and acidic residues" evidence="12">
    <location>
        <begin position="111"/>
        <end position="135"/>
    </location>
</feature>
<evidence type="ECO:0000256" key="3">
    <source>
        <dbReference type="ARBA" id="ARBA00022679"/>
    </source>
</evidence>
<comment type="caution">
    <text evidence="14">The sequence shown here is derived from an EMBL/GenBank/DDBJ whole genome shotgun (WGS) entry which is preliminary data.</text>
</comment>
<dbReference type="SUPFAM" id="SSF90229">
    <property type="entry name" value="CCCH zinc finger"/>
    <property type="match status" value="1"/>
</dbReference>
<dbReference type="EC" id="2.7.7.64" evidence="9"/>
<evidence type="ECO:0000256" key="2">
    <source>
        <dbReference type="ARBA" id="ARBA00001946"/>
    </source>
</evidence>
<feature type="compositionally biased region" description="Basic residues" evidence="12">
    <location>
        <begin position="1"/>
        <end position="19"/>
    </location>
</feature>
<dbReference type="Gene3D" id="2.160.10.30">
    <property type="match status" value="1"/>
</dbReference>
<dbReference type="Gene3D" id="3.90.550.10">
    <property type="entry name" value="Spore Coat Polysaccharide Biosynthesis Protein SpsA, Chain A"/>
    <property type="match status" value="1"/>
</dbReference>
<evidence type="ECO:0000256" key="5">
    <source>
        <dbReference type="ARBA" id="ARBA00022723"/>
    </source>
</evidence>
<dbReference type="SUPFAM" id="SSF53448">
    <property type="entry name" value="Nucleotide-diphospho-sugar transferases"/>
    <property type="match status" value="1"/>
</dbReference>
<comment type="similarity">
    <text evidence="8">Belongs to the USP family.</text>
</comment>
<comment type="cofactor">
    <cofactor evidence="1">
        <name>Mn(2+)</name>
        <dbReference type="ChEBI" id="CHEBI:29035"/>
    </cofactor>
</comment>
<dbReference type="InterPro" id="IPR036855">
    <property type="entry name" value="Znf_CCCH_sf"/>
</dbReference>
<evidence type="ECO:0000313" key="15">
    <source>
        <dbReference type="Proteomes" id="UP001516023"/>
    </source>
</evidence>
<feature type="region of interest" description="Disordered" evidence="12">
    <location>
        <begin position="982"/>
        <end position="1011"/>
    </location>
</feature>
<evidence type="ECO:0000256" key="9">
    <source>
        <dbReference type="ARBA" id="ARBA00039080"/>
    </source>
</evidence>
<feature type="compositionally biased region" description="Polar residues" evidence="12">
    <location>
        <begin position="189"/>
        <end position="209"/>
    </location>
</feature>
<evidence type="ECO:0000256" key="10">
    <source>
        <dbReference type="ARBA" id="ARBA00048259"/>
    </source>
</evidence>
<keyword evidence="3" id="KW-0808">Transferase</keyword>
<reference evidence="14 15" key="1">
    <citation type="journal article" date="2020" name="G3 (Bethesda)">
        <title>Improved Reference Genome for Cyclotella cryptica CCMP332, a Model for Cell Wall Morphogenesis, Salinity Adaptation, and Lipid Production in Diatoms (Bacillariophyta).</title>
        <authorList>
            <person name="Roberts W.R."/>
            <person name="Downey K.M."/>
            <person name="Ruck E.C."/>
            <person name="Traller J.C."/>
            <person name="Alverson A.J."/>
        </authorList>
    </citation>
    <scope>NUCLEOTIDE SEQUENCE [LARGE SCALE GENOMIC DNA]</scope>
    <source>
        <strain evidence="14 15">CCMP332</strain>
    </source>
</reference>
<keyword evidence="7 11" id="KW-0862">Zinc</keyword>
<dbReference type="PANTHER" id="PTHR11952:SF9">
    <property type="entry name" value="UDP-SUGAR PYROPHOSPHORYLASE"/>
    <property type="match status" value="1"/>
</dbReference>